<proteinExistence type="predicted"/>
<reference evidence="1 2" key="1">
    <citation type="journal article" date="2019" name="Appl. Microbiol. Biotechnol.">
        <title>Genome sequence of Isaria javanica and comparative genome analysis insights into family S53 peptidase evolution in fungal entomopathogens.</title>
        <authorList>
            <person name="Lin R."/>
            <person name="Zhang X."/>
            <person name="Xin B."/>
            <person name="Zou M."/>
            <person name="Gao Y."/>
            <person name="Qin F."/>
            <person name="Hu Q."/>
            <person name="Xie B."/>
            <person name="Cheng X."/>
        </authorList>
    </citation>
    <scope>NUCLEOTIDE SEQUENCE [LARGE SCALE GENOMIC DNA]</scope>
    <source>
        <strain evidence="1 2">IJ1G</strain>
    </source>
</reference>
<protein>
    <submittedName>
        <fullName evidence="1">Uncharacterized protein</fullName>
    </submittedName>
</protein>
<evidence type="ECO:0000313" key="1">
    <source>
        <dbReference type="EMBL" id="TQV96007.1"/>
    </source>
</evidence>
<evidence type="ECO:0000313" key="2">
    <source>
        <dbReference type="Proteomes" id="UP000315783"/>
    </source>
</evidence>
<dbReference type="Proteomes" id="UP000315783">
    <property type="component" value="Unassembled WGS sequence"/>
</dbReference>
<name>A0A545V2T0_9HYPO</name>
<accession>A0A545V2T0</accession>
<dbReference type="AlphaFoldDB" id="A0A545V2T0"/>
<dbReference type="EMBL" id="SPUK01000007">
    <property type="protein sequence ID" value="TQV96007.1"/>
    <property type="molecule type" value="Genomic_DNA"/>
</dbReference>
<sequence>MASLFFRGSGVHPPFSYPIQRERRWPSVPSLISGSQARDSSFEVSTLLLFASHFCTRPTLSTVYGAWPQAAKATIWQRTVALLVTTTPSRLRCYSELRICAADLHACHCIYGYGHYTRDVLHPFISTSFPLRSIPRKWVPLSSHNLAAAAYFCLSGPMSS</sequence>
<gene>
    <name evidence="1" type="ORF">IF1G_05836</name>
</gene>
<comment type="caution">
    <text evidence="1">The sequence shown here is derived from an EMBL/GenBank/DDBJ whole genome shotgun (WGS) entry which is preliminary data.</text>
</comment>
<keyword evidence="2" id="KW-1185">Reference proteome</keyword>
<organism evidence="1 2">
    <name type="scientific">Cordyceps javanica</name>
    <dbReference type="NCBI Taxonomy" id="43265"/>
    <lineage>
        <taxon>Eukaryota</taxon>
        <taxon>Fungi</taxon>
        <taxon>Dikarya</taxon>
        <taxon>Ascomycota</taxon>
        <taxon>Pezizomycotina</taxon>
        <taxon>Sordariomycetes</taxon>
        <taxon>Hypocreomycetidae</taxon>
        <taxon>Hypocreales</taxon>
        <taxon>Cordycipitaceae</taxon>
        <taxon>Cordyceps</taxon>
    </lineage>
</organism>